<dbReference type="GeneTree" id="ENSGT01030000234599"/>
<organism evidence="2 3">
    <name type="scientific">Poecilia formosa</name>
    <name type="common">Amazon molly</name>
    <name type="synonym">Limia formosa</name>
    <dbReference type="NCBI Taxonomy" id="48698"/>
    <lineage>
        <taxon>Eukaryota</taxon>
        <taxon>Metazoa</taxon>
        <taxon>Chordata</taxon>
        <taxon>Craniata</taxon>
        <taxon>Vertebrata</taxon>
        <taxon>Euteleostomi</taxon>
        <taxon>Actinopterygii</taxon>
        <taxon>Neopterygii</taxon>
        <taxon>Teleostei</taxon>
        <taxon>Neoteleostei</taxon>
        <taxon>Acanthomorphata</taxon>
        <taxon>Ovalentaria</taxon>
        <taxon>Atherinomorphae</taxon>
        <taxon>Cyprinodontiformes</taxon>
        <taxon>Poeciliidae</taxon>
        <taxon>Poeciliinae</taxon>
        <taxon>Poecilia</taxon>
    </lineage>
</organism>
<dbReference type="STRING" id="48698.ENSPFOP00000030845"/>
<dbReference type="PANTHER" id="PTHR14096:SF57">
    <property type="entry name" value="APOLIPOPROTEIN L4"/>
    <property type="match status" value="1"/>
</dbReference>
<name>A0A096MHF4_POEFO</name>
<evidence type="ECO:0000256" key="1">
    <source>
        <dbReference type="ARBA" id="ARBA00010090"/>
    </source>
</evidence>
<dbReference type="eggNOG" id="ENOG502RZGU">
    <property type="taxonomic scope" value="Eukaryota"/>
</dbReference>
<reference evidence="2" key="3">
    <citation type="submission" date="2025-09" db="UniProtKB">
        <authorList>
            <consortium name="Ensembl"/>
        </authorList>
    </citation>
    <scope>IDENTIFICATION</scope>
</reference>
<proteinExistence type="inferred from homology"/>
<dbReference type="InterPro" id="IPR008405">
    <property type="entry name" value="ApoL"/>
</dbReference>
<keyword evidence="3" id="KW-1185">Reference proteome</keyword>
<dbReference type="AlphaFoldDB" id="A0A096MHF4"/>
<evidence type="ECO:0000313" key="3">
    <source>
        <dbReference type="Proteomes" id="UP000028760"/>
    </source>
</evidence>
<dbReference type="GO" id="GO:0016020">
    <property type="term" value="C:membrane"/>
    <property type="evidence" value="ECO:0007669"/>
    <property type="project" value="TreeGrafter"/>
</dbReference>
<dbReference type="GO" id="GO:0042157">
    <property type="term" value="P:lipoprotein metabolic process"/>
    <property type="evidence" value="ECO:0007669"/>
    <property type="project" value="InterPro"/>
</dbReference>
<evidence type="ECO:0000313" key="2">
    <source>
        <dbReference type="Ensembl" id="ENSPFOP00000030845.1"/>
    </source>
</evidence>
<sequence length="770" mass="88653">MSRQRSRLKRALSRYITDTETYMATAKYFYDRFSKWKDLREEEHMKIMIIKEKTLKIDPSFTMSEGKHKKFSKCMKSKFQFHKDSRLEKRENELTEVLQGTLRGLEELDRFLDAIEKLAVTSLQVFTENQIVYLHNRIDLNNVRDVINSAQQICPLLLTFKRDAKRFFHPNLHNVEILASCLQTYIDTANRIYVDLGYSFHFKMRLNITDEDIVVNADNLYEDDIQQMINHIKQLDKIRMDEHFRMEFLFQKGSSEGFVNLFDDKCRTMLAFLGKLKQCADKLDRMDKGAKISNVTGGSVKAIGAVLSSVGLVLTPCTGGTSLGLTMAGVSLGIASEANCLATNATEVAVNRNHRKTANTEFQDLMVNFQNIQDYLDDEIKYPTVNLKQSKMDVFMGVTKSVFNVKAIEKGINLISNYNRSCSKAAGKGRVVQKYRKVKEDVGPIKEFGNFAAGFLSFGMNISSVVKGIISLTNGSETEVSKFLRSRVELFHSQINSWDKICESLRKSQCTQEENRNMLKKPFYPVTQTNHQTRQSLQNREESFYSNPYSSPPVTTRYAGYAQNTAPFQHTGIQGPIREPIMRSSYDAYYQTRQSLQNREESFYSYPYSSPPVTTRYVGYAQNTAPFQHTGIQGPIREPIMRSPYDTYYQTCQTLQNREESFYSYPYSSPPVTTRYVGYAQNTAPFQHTGIQGPIREPIMRSPYDTYYQTCQSLQNREESFYSYPYSSPPVTTRYAGYAQNTAPFQQTGIQGPIREPIMRSSYDTYYQTR</sequence>
<reference evidence="2" key="2">
    <citation type="submission" date="2025-08" db="UniProtKB">
        <authorList>
            <consortium name="Ensembl"/>
        </authorList>
    </citation>
    <scope>IDENTIFICATION</scope>
</reference>
<dbReference type="Ensembl" id="ENSPFOT00000022976.1">
    <property type="protein sequence ID" value="ENSPFOP00000030845.1"/>
    <property type="gene ID" value="ENSPFOG00000022456.1"/>
</dbReference>
<dbReference type="Pfam" id="PF05461">
    <property type="entry name" value="ApoL"/>
    <property type="match status" value="1"/>
</dbReference>
<comment type="similarity">
    <text evidence="1">Belongs to the apolipoprotein L family.</text>
</comment>
<accession>A0A096MHF4</accession>
<reference evidence="3" key="1">
    <citation type="submission" date="2013-10" db="EMBL/GenBank/DDBJ databases">
        <authorList>
            <person name="Schartl M."/>
            <person name="Warren W."/>
        </authorList>
    </citation>
    <scope>NUCLEOTIDE SEQUENCE [LARGE SCALE GENOMIC DNA]</scope>
    <source>
        <strain evidence="3">female</strain>
    </source>
</reference>
<dbReference type="Proteomes" id="UP000028760">
    <property type="component" value="Unassembled WGS sequence"/>
</dbReference>
<protein>
    <submittedName>
        <fullName evidence="2">Uncharacterized protein</fullName>
    </submittedName>
</protein>
<dbReference type="EMBL" id="AYCK01009161">
    <property type="status" value="NOT_ANNOTATED_CDS"/>
    <property type="molecule type" value="Genomic_DNA"/>
</dbReference>
<dbReference type="PANTHER" id="PTHR14096">
    <property type="entry name" value="APOLIPOPROTEIN L"/>
    <property type="match status" value="1"/>
</dbReference>
<dbReference type="GO" id="GO:0008289">
    <property type="term" value="F:lipid binding"/>
    <property type="evidence" value="ECO:0007669"/>
    <property type="project" value="InterPro"/>
</dbReference>
<dbReference type="GO" id="GO:0005576">
    <property type="term" value="C:extracellular region"/>
    <property type="evidence" value="ECO:0007669"/>
    <property type="project" value="InterPro"/>
</dbReference>
<dbReference type="OMA" id="PIREPIM"/>
<dbReference type="GO" id="GO:0006869">
    <property type="term" value="P:lipid transport"/>
    <property type="evidence" value="ECO:0007669"/>
    <property type="project" value="InterPro"/>
</dbReference>
<dbReference type="EMBL" id="AYCK01009162">
    <property type="status" value="NOT_ANNOTATED_CDS"/>
    <property type="molecule type" value="Genomic_DNA"/>
</dbReference>